<evidence type="ECO:0000313" key="1">
    <source>
        <dbReference type="EMBL" id="KAK4353067.1"/>
    </source>
</evidence>
<reference evidence="1" key="1">
    <citation type="submission" date="2023-12" db="EMBL/GenBank/DDBJ databases">
        <title>Genome assembly of Anisodus tanguticus.</title>
        <authorList>
            <person name="Wang Y.-J."/>
        </authorList>
    </citation>
    <scope>NUCLEOTIDE SEQUENCE</scope>
    <source>
        <strain evidence="1">KB-2021</strain>
        <tissue evidence="1">Leaf</tissue>
    </source>
</reference>
<dbReference type="EMBL" id="JAVYJV010000015">
    <property type="protein sequence ID" value="KAK4353067.1"/>
    <property type="molecule type" value="Genomic_DNA"/>
</dbReference>
<accession>A0AAE1RLB6</accession>
<evidence type="ECO:0000313" key="2">
    <source>
        <dbReference type="Proteomes" id="UP001291623"/>
    </source>
</evidence>
<sequence length="152" mass="17026">MTIVNVDKNEDEVIPHRVDKQPKVVESITDDKLHIVDELPLKSYRAQVMQQQQCTLPVLLNATSTVNADGSDAGDHSSSRLIIGVNQSREICAYIGQKEKDWTSSILYTTSNLIGFDSMIGETQNQKYRKPIIFPVNETTTKMDMSSSPLQL</sequence>
<dbReference type="AlphaFoldDB" id="A0AAE1RLB6"/>
<name>A0AAE1RLB6_9SOLA</name>
<organism evidence="1 2">
    <name type="scientific">Anisodus tanguticus</name>
    <dbReference type="NCBI Taxonomy" id="243964"/>
    <lineage>
        <taxon>Eukaryota</taxon>
        <taxon>Viridiplantae</taxon>
        <taxon>Streptophyta</taxon>
        <taxon>Embryophyta</taxon>
        <taxon>Tracheophyta</taxon>
        <taxon>Spermatophyta</taxon>
        <taxon>Magnoliopsida</taxon>
        <taxon>eudicotyledons</taxon>
        <taxon>Gunneridae</taxon>
        <taxon>Pentapetalae</taxon>
        <taxon>asterids</taxon>
        <taxon>lamiids</taxon>
        <taxon>Solanales</taxon>
        <taxon>Solanaceae</taxon>
        <taxon>Solanoideae</taxon>
        <taxon>Hyoscyameae</taxon>
        <taxon>Anisodus</taxon>
    </lineage>
</organism>
<comment type="caution">
    <text evidence="1">The sequence shown here is derived from an EMBL/GenBank/DDBJ whole genome shotgun (WGS) entry which is preliminary data.</text>
</comment>
<protein>
    <submittedName>
        <fullName evidence="1">Uncharacterized protein</fullName>
    </submittedName>
</protein>
<dbReference type="Proteomes" id="UP001291623">
    <property type="component" value="Unassembled WGS sequence"/>
</dbReference>
<proteinExistence type="predicted"/>
<gene>
    <name evidence="1" type="ORF">RND71_028585</name>
</gene>
<keyword evidence="2" id="KW-1185">Reference proteome</keyword>